<dbReference type="InterPro" id="IPR019607">
    <property type="entry name" value="Putative_zinc-finger_domain"/>
</dbReference>
<reference evidence="5" key="1">
    <citation type="submission" date="2022-07" db="EMBL/GenBank/DDBJ databases">
        <title>Phylogenomic reconstructions and comparative analyses of Kickxellomycotina fungi.</title>
        <authorList>
            <person name="Reynolds N.K."/>
            <person name="Stajich J.E."/>
            <person name="Barry K."/>
            <person name="Grigoriev I.V."/>
            <person name="Crous P."/>
            <person name="Smith M.E."/>
        </authorList>
    </citation>
    <scope>NUCLEOTIDE SEQUENCE</scope>
    <source>
        <strain evidence="5">RSA 861</strain>
    </source>
</reference>
<feature type="compositionally biased region" description="Basic and acidic residues" evidence="3">
    <location>
        <begin position="168"/>
        <end position="193"/>
    </location>
</feature>
<feature type="region of interest" description="Disordered" evidence="3">
    <location>
        <begin position="339"/>
        <end position="362"/>
    </location>
</feature>
<evidence type="ECO:0000313" key="5">
    <source>
        <dbReference type="EMBL" id="KAJ1922678.1"/>
    </source>
</evidence>
<dbReference type="Pfam" id="PF10650">
    <property type="entry name" value="zf-C3H1"/>
    <property type="match status" value="1"/>
</dbReference>
<keyword evidence="1" id="KW-0945">Host-virus interaction</keyword>
<feature type="region of interest" description="Disordered" evidence="3">
    <location>
        <begin position="380"/>
        <end position="464"/>
    </location>
</feature>
<feature type="region of interest" description="Disordered" evidence="3">
    <location>
        <begin position="611"/>
        <end position="635"/>
    </location>
</feature>
<comment type="caution">
    <text evidence="5">The sequence shown here is derived from an EMBL/GenBank/DDBJ whole genome shotgun (WGS) entry which is preliminary data.</text>
</comment>
<evidence type="ECO:0000313" key="6">
    <source>
        <dbReference type="Proteomes" id="UP001150569"/>
    </source>
</evidence>
<evidence type="ECO:0000259" key="4">
    <source>
        <dbReference type="Pfam" id="PF10650"/>
    </source>
</evidence>
<feature type="compositionally biased region" description="Polar residues" evidence="3">
    <location>
        <begin position="382"/>
        <end position="418"/>
    </location>
</feature>
<dbReference type="PANTHER" id="PTHR13037:SF24">
    <property type="entry name" value="POLYCOMB PROTEIN PCL-RELATED"/>
    <property type="match status" value="1"/>
</dbReference>
<dbReference type="PANTHER" id="PTHR13037">
    <property type="entry name" value="FORMIN"/>
    <property type="match status" value="1"/>
</dbReference>
<sequence length="1765" mass="191819">MASPNDTADPPPVVQNTTPVTSAPGSLATKRMSSTQKLVQKLLALGQTEADLRKRYAGSEAFIACLDEIRGQRGGLPGPAAEVNCSSGTASPTTMAKVATGAGGSDGDAFITGTMAVIKSEPPEEAHGLSSADTEIIVLSDDSERSSSPASSEEEGEIPDDGVTGSSDRGRYDQWPQERRMMDGSDNTADWRIHSRTAPESVSRSDSDMDTEDSEDYQSYATYRRNRRLMESPSSSPPPPPLDNGLGSHRPLNYPEAPRQPTYSSAAPYSPSYNVNSFGHPAAATRHVYASSLHSFVNSPNSALHELAISDSESDVQSDGEPDLHTQIIRTCLGQHALARSTSGSGSHRASTPVDPIALARLDEQEERIARMKQIIERMESTKQTTNAVASPQQAVRSPVTATASPQLAASSPPTAVQPSRPVARNPPTDPRLQLITVDLPAELPPPSDPSSPASLDSERADPAPAARELAKLMAVLHVRERQAQTLFTQYQERLQKTADLKRAWQAARAQLSGDRKAYNIAARELDRLRERIQTQKTRLLNWEVDLEDEASDHANEEAPSAGCNLPIGAPKVVPGTTAGPLGELKRKLSTLEREHAELCEEQVVSRKKPAAHVSSSIPTPLVPAAPDMTPPSTTTRPARCLALIDAWARQHPFDRYDVAAGPALPATVQIRAQATATADADTWFPASTFRYCAGMAGFIEYEPDRWLWPADVIPLPQGPALVPAPKHSTDSSPSMQHILDLDKLFAPPRPATPGPQVNATALTSEVNAALRPFRAFRLHPLFTGDLASLTYTPRIDPNRPFCVYETTGGDCRDPGCQSTHFRDLTPSADDLVCDLLAYVEGRTPLAQQAYHDGLMRRLYAVVDEATPGPAAASDLPQALLHAILAYRREHLRGRPASLPMSRVDLASDPPSSSITPAGPSPAAAAAALSADLIPLANNDELLSNGASLTSPPPLLRWLRHLSSDPSTVDATAPSGSRTGPRPALDFGVLLGDHAPVFATTVIPPSTDWLLAACQKTGTAADGLSKTAQLLTEACQFVRNILTKETSTARVRDTLRTHIFIQPLAGKTAPGFDLAAFVDAAYDHSPQRTSPALLLNLAVVYHALRRVAGDGRLWLPLLDLVAYCHDGESGDLAHQHPVYPAALTVFQTALECCPDEPLLWWQYLAWVRLPMRRLQHLCQFIRHFTAGPVPPPKTAARVTRSLRLADTLVVFFQYHLHLAHGDSKHPSSNTLSRVADWFYALLTAPTSDAFHRLIMTQPAPTATLPAPAATDPALTASWTAEELLPEHWSALWLAYLHVRVYGTLALDHFVGPRAFAFLPRSYQPTVIDWARARHYLEQRAAEPSAESSELDTVPVAALLGHAATLLGTLAAHCARHQFSDAYIPLLYNYAALLRALETAPALIAIEVRRLQELEMPPRPETADLLFRLNTETAATDQTDSGGPPLDLRYFEEVVRPFAGHPAVWNRLAKVDWRLYSDPVRVAELLARAINVSYPSRSPLQSEWRYLQPTVTLYLRVCAARYPPDTNGAVPDRLVTLQLGTNNGSSTGHLEASNPPNSQAGPSSFVTSVEGPVARAELVRERIAAREAKMNAADGHSPTAYLYMNQLYILLYLAGESPAKFADPDYFFRSNYLHHRRRTAVEAGYPAFDAFRFACEAAELLHRHYGSANDGSQPLPTTTANAVANQLSPLFRSVRRPVGPFLVTLSKELTLHPGSVLAPLVPRTHQSYSAAWVFETLRRLVPADFFLPVAKQFADCLDSVLHAQIE</sequence>
<feature type="domain" description="Putative zinc-finger" evidence="4">
    <location>
        <begin position="802"/>
        <end position="823"/>
    </location>
</feature>
<evidence type="ECO:0000256" key="3">
    <source>
        <dbReference type="SAM" id="MobiDB-lite"/>
    </source>
</evidence>
<proteinExistence type="predicted"/>
<feature type="region of interest" description="Disordered" evidence="3">
    <location>
        <begin position="551"/>
        <end position="570"/>
    </location>
</feature>
<feature type="region of interest" description="Disordered" evidence="3">
    <location>
        <begin position="1537"/>
        <end position="1565"/>
    </location>
</feature>
<feature type="coiled-coil region" evidence="2">
    <location>
        <begin position="519"/>
        <end position="546"/>
    </location>
</feature>
<evidence type="ECO:0000256" key="2">
    <source>
        <dbReference type="SAM" id="Coils"/>
    </source>
</evidence>
<protein>
    <recommendedName>
        <fullName evidence="4">Putative zinc-finger domain-containing protein</fullName>
    </recommendedName>
</protein>
<accession>A0A9W8DS88</accession>
<feature type="region of interest" description="Disordered" evidence="3">
    <location>
        <begin position="141"/>
        <end position="268"/>
    </location>
</feature>
<feature type="compositionally biased region" description="Polar residues" evidence="3">
    <location>
        <begin position="340"/>
        <end position="350"/>
    </location>
</feature>
<dbReference type="EMBL" id="JANBPT010000380">
    <property type="protein sequence ID" value="KAJ1922678.1"/>
    <property type="molecule type" value="Genomic_DNA"/>
</dbReference>
<dbReference type="OrthoDB" id="1922977at2759"/>
<feature type="region of interest" description="Disordered" evidence="3">
    <location>
        <begin position="1"/>
        <end position="32"/>
    </location>
</feature>
<feature type="region of interest" description="Disordered" evidence="3">
    <location>
        <begin position="900"/>
        <end position="921"/>
    </location>
</feature>
<name>A0A9W8DS88_9FUNG</name>
<gene>
    <name evidence="5" type="ORF">IWQ60_006368</name>
</gene>
<evidence type="ECO:0000256" key="1">
    <source>
        <dbReference type="ARBA" id="ARBA00022581"/>
    </source>
</evidence>
<organism evidence="5 6">
    <name type="scientific">Tieghemiomyces parasiticus</name>
    <dbReference type="NCBI Taxonomy" id="78921"/>
    <lineage>
        <taxon>Eukaryota</taxon>
        <taxon>Fungi</taxon>
        <taxon>Fungi incertae sedis</taxon>
        <taxon>Zoopagomycota</taxon>
        <taxon>Kickxellomycotina</taxon>
        <taxon>Dimargaritomycetes</taxon>
        <taxon>Dimargaritales</taxon>
        <taxon>Dimargaritaceae</taxon>
        <taxon>Tieghemiomyces</taxon>
    </lineage>
</organism>
<dbReference type="Proteomes" id="UP001150569">
    <property type="component" value="Unassembled WGS sequence"/>
</dbReference>
<feature type="compositionally biased region" description="Low complexity" evidence="3">
    <location>
        <begin position="910"/>
        <end position="921"/>
    </location>
</feature>
<keyword evidence="6" id="KW-1185">Reference proteome</keyword>
<keyword evidence="2" id="KW-0175">Coiled coil</keyword>